<name>A0A1S1P4M9_METEX</name>
<sequence>MLALYAFLLGVLMHAAGCAASGAQAIETEWSARLRLSWTETRIDHRGVTVEGPAAAVFQAWSTMTEVRSEAGLIAFVTNGVILLAVPEAVISTEERDRVVTYCAARIAETC</sequence>
<evidence type="ECO:0000256" key="1">
    <source>
        <dbReference type="SAM" id="SignalP"/>
    </source>
</evidence>
<evidence type="ECO:0000313" key="2">
    <source>
        <dbReference type="EMBL" id="OHV16117.1"/>
    </source>
</evidence>
<gene>
    <name evidence="2" type="ORF">BK022_14260</name>
</gene>
<organism evidence="2 3">
    <name type="scientific">Methylorubrum extorquens</name>
    <name type="common">Methylobacterium dichloromethanicum</name>
    <name type="synonym">Methylobacterium extorquens</name>
    <dbReference type="NCBI Taxonomy" id="408"/>
    <lineage>
        <taxon>Bacteria</taxon>
        <taxon>Pseudomonadati</taxon>
        <taxon>Pseudomonadota</taxon>
        <taxon>Alphaproteobacteria</taxon>
        <taxon>Hyphomicrobiales</taxon>
        <taxon>Methylobacteriaceae</taxon>
        <taxon>Methylorubrum</taxon>
    </lineage>
</organism>
<evidence type="ECO:0008006" key="4">
    <source>
        <dbReference type="Google" id="ProtNLM"/>
    </source>
</evidence>
<evidence type="ECO:0000313" key="3">
    <source>
        <dbReference type="Proteomes" id="UP000180215"/>
    </source>
</evidence>
<feature type="chain" id="PRO_5012955485" description="YcxB-like protein domain-containing protein" evidence="1">
    <location>
        <begin position="26"/>
        <end position="111"/>
    </location>
</feature>
<protein>
    <recommendedName>
        <fullName evidence="4">YcxB-like protein domain-containing protein</fullName>
    </recommendedName>
</protein>
<dbReference type="EMBL" id="MNAO01000163">
    <property type="protein sequence ID" value="OHV16117.1"/>
    <property type="molecule type" value="Genomic_DNA"/>
</dbReference>
<dbReference type="AlphaFoldDB" id="A0A1S1P4M9"/>
<feature type="signal peptide" evidence="1">
    <location>
        <begin position="1"/>
        <end position="25"/>
    </location>
</feature>
<accession>A0A1S1P4M9</accession>
<dbReference type="Proteomes" id="UP000180215">
    <property type="component" value="Unassembled WGS sequence"/>
</dbReference>
<reference evidence="2 3" key="1">
    <citation type="submission" date="2016-10" db="EMBL/GenBank/DDBJ databases">
        <title>Draft genome sequence of Methylobacterium extorquens CP3, a seed endophyte of Crotalaria pumila with plant growth-promoting and metal tolerance properties.</title>
        <authorList>
            <person name="Sanchez-Lopez A.S."/>
            <person name="Van Hamme J.D."/>
            <person name="Thijs S."/>
            <person name="Mcammond B.M."/>
            <person name="Stevens V."/>
            <person name="Gonzalez-Chavez M.D.C."/>
            <person name="Vangronsveld J."/>
        </authorList>
    </citation>
    <scope>NUCLEOTIDE SEQUENCE [LARGE SCALE GENOMIC DNA]</scope>
    <source>
        <strain evidence="2 3">CP3</strain>
    </source>
</reference>
<proteinExistence type="predicted"/>
<keyword evidence="1" id="KW-0732">Signal</keyword>
<comment type="caution">
    <text evidence="2">The sequence shown here is derived from an EMBL/GenBank/DDBJ whole genome shotgun (WGS) entry which is preliminary data.</text>
</comment>